<keyword evidence="3" id="KW-0472">Membrane</keyword>
<keyword evidence="3" id="KW-0812">Transmembrane</keyword>
<evidence type="ECO:0000313" key="6">
    <source>
        <dbReference type="Proteomes" id="UP000316852"/>
    </source>
</evidence>
<dbReference type="Pfam" id="PF13525">
    <property type="entry name" value="YfiO"/>
    <property type="match status" value="1"/>
</dbReference>
<dbReference type="SUPFAM" id="SSF48452">
    <property type="entry name" value="TPR-like"/>
    <property type="match status" value="2"/>
</dbReference>
<evidence type="ECO:0000259" key="4">
    <source>
        <dbReference type="Pfam" id="PF13525"/>
    </source>
</evidence>
<feature type="region of interest" description="Disordered" evidence="2">
    <location>
        <begin position="535"/>
        <end position="615"/>
    </location>
</feature>
<gene>
    <name evidence="5" type="ORF">E6K76_06030</name>
</gene>
<keyword evidence="1" id="KW-0732">Signal</keyword>
<feature type="domain" description="Outer membrane lipoprotein BamD-like" evidence="4">
    <location>
        <begin position="127"/>
        <end position="207"/>
    </location>
</feature>
<dbReference type="Pfam" id="PF13432">
    <property type="entry name" value="TPR_16"/>
    <property type="match status" value="1"/>
</dbReference>
<keyword evidence="3" id="KW-1133">Transmembrane helix</keyword>
<feature type="transmembrane region" description="Helical" evidence="3">
    <location>
        <begin position="55"/>
        <end position="77"/>
    </location>
</feature>
<comment type="caution">
    <text evidence="5">The sequence shown here is derived from an EMBL/GenBank/DDBJ whole genome shotgun (WGS) entry which is preliminary data.</text>
</comment>
<accession>A0A538T5V7</accession>
<dbReference type="Gene3D" id="1.25.40.10">
    <property type="entry name" value="Tetratricopeptide repeat domain"/>
    <property type="match status" value="4"/>
</dbReference>
<dbReference type="Proteomes" id="UP000316852">
    <property type="component" value="Unassembled WGS sequence"/>
</dbReference>
<evidence type="ECO:0000256" key="2">
    <source>
        <dbReference type="SAM" id="MobiDB-lite"/>
    </source>
</evidence>
<feature type="region of interest" description="Disordered" evidence="2">
    <location>
        <begin position="1"/>
        <end position="45"/>
    </location>
</feature>
<dbReference type="InterPro" id="IPR011990">
    <property type="entry name" value="TPR-like_helical_dom_sf"/>
</dbReference>
<protein>
    <submittedName>
        <fullName evidence="5">Tetratricopeptide repeat protein</fullName>
    </submittedName>
</protein>
<evidence type="ECO:0000256" key="3">
    <source>
        <dbReference type="SAM" id="Phobius"/>
    </source>
</evidence>
<organism evidence="5 6">
    <name type="scientific">Eiseniibacteriota bacterium</name>
    <dbReference type="NCBI Taxonomy" id="2212470"/>
    <lineage>
        <taxon>Bacteria</taxon>
        <taxon>Candidatus Eiseniibacteriota</taxon>
    </lineage>
</organism>
<sequence length="615" mass="69143">MGGSFLDRCSSPWSVAESPIGPRPPRPAPDSGAVPESDTMGPFMQTPHAKPPGSWILGSILLVAFTGCAYYNTFYLAKRYYREAQKAQERSVNDSPSADAAQKYEATIRQCNKILVDYPKSKWVDDAVYYMGAAMYGRGDYTGAIKKFGELRASLPKSPFVPDSKLMEALSLYRRKDYLEAETMFRETEAQYPSFKRKWELYYYGAECEVALKKYPEALVWYDHAVKSAKKKRERADALRRTGDALFTSKKYESAQIVFEQCLKAEEDGGRRLDLALKRGETLEELRRWGDALAWYESWKPFAVNENRGGELGLRVYGCMALLGRVNEALDGYRNLVAQNPHTPVAYEAQFRLGYLYESQLGDFESAGREYDKLKAEPASSEFQVEAARRSGSLATIKQYRQTLQSDSTQARARAAFLLAELYYFQIQNIDSALIQYAAVERDFPKSSYAPKAAFARLWIHTHDQGDTLSAAALTDSIARRYRKTRYAESALYLWKRWSGKTDERVALLDSMLAHPDTSLARERMEELLPTIRAAAQDSAKTPPSPEARSLTPAEEARRDSLADYTRALYRAQREGKAPPFPPAVSRPADADTSRATSGPLPADTTSTPTIGPSR</sequence>
<evidence type="ECO:0000256" key="1">
    <source>
        <dbReference type="ARBA" id="ARBA00022729"/>
    </source>
</evidence>
<feature type="compositionally biased region" description="Polar residues" evidence="2">
    <location>
        <begin position="604"/>
        <end position="615"/>
    </location>
</feature>
<proteinExistence type="predicted"/>
<dbReference type="InterPro" id="IPR039565">
    <property type="entry name" value="BamD-like"/>
</dbReference>
<reference evidence="5 6" key="1">
    <citation type="journal article" date="2019" name="Nat. Microbiol.">
        <title>Mediterranean grassland soil C-N compound turnover is dependent on rainfall and depth, and is mediated by genomically divergent microorganisms.</title>
        <authorList>
            <person name="Diamond S."/>
            <person name="Andeer P.F."/>
            <person name="Li Z."/>
            <person name="Crits-Christoph A."/>
            <person name="Burstein D."/>
            <person name="Anantharaman K."/>
            <person name="Lane K.R."/>
            <person name="Thomas B.C."/>
            <person name="Pan C."/>
            <person name="Northen T.R."/>
            <person name="Banfield J.F."/>
        </authorList>
    </citation>
    <scope>NUCLEOTIDE SEQUENCE [LARGE SCALE GENOMIC DNA]</scope>
    <source>
        <strain evidence="5">WS_6</strain>
    </source>
</reference>
<name>A0A538T5V7_UNCEI</name>
<dbReference type="EMBL" id="VBOW01000026">
    <property type="protein sequence ID" value="TMQ59033.1"/>
    <property type="molecule type" value="Genomic_DNA"/>
</dbReference>
<evidence type="ECO:0000313" key="5">
    <source>
        <dbReference type="EMBL" id="TMQ59033.1"/>
    </source>
</evidence>
<dbReference type="AlphaFoldDB" id="A0A538T5V7"/>